<keyword evidence="2" id="KW-1185">Reference proteome</keyword>
<dbReference type="EMBL" id="JABSTQ010009157">
    <property type="protein sequence ID" value="KAG0432382.1"/>
    <property type="molecule type" value="Genomic_DNA"/>
</dbReference>
<protein>
    <submittedName>
        <fullName evidence="1">Uncharacterized protein</fullName>
    </submittedName>
</protein>
<sequence length="148" mass="16360">VSRNQARLPERAHREPHPRRPRMGTHRGLLLRPLRADDPGLCGARAAGQPGAALHVRRDGLLQPLVGRPVGRHPTAGQGTRRRRSPGVHERRLVDERRGDDPLLGHRGRDDAGHALAQRHAGPVRQAPGRLADRPLRTRQGGGRTLRH</sequence>
<name>A0AC60QE55_IXOPE</name>
<reference evidence="1 2" key="1">
    <citation type="journal article" date="2020" name="Cell">
        <title>Large-Scale Comparative Analyses of Tick Genomes Elucidate Their Genetic Diversity and Vector Capacities.</title>
        <authorList>
            <consortium name="Tick Genome and Microbiome Consortium (TIGMIC)"/>
            <person name="Jia N."/>
            <person name="Wang J."/>
            <person name="Shi W."/>
            <person name="Du L."/>
            <person name="Sun Y."/>
            <person name="Zhan W."/>
            <person name="Jiang J.F."/>
            <person name="Wang Q."/>
            <person name="Zhang B."/>
            <person name="Ji P."/>
            <person name="Bell-Sakyi L."/>
            <person name="Cui X.M."/>
            <person name="Yuan T.T."/>
            <person name="Jiang B.G."/>
            <person name="Yang W.F."/>
            <person name="Lam T.T."/>
            <person name="Chang Q.C."/>
            <person name="Ding S.J."/>
            <person name="Wang X.J."/>
            <person name="Zhu J.G."/>
            <person name="Ruan X.D."/>
            <person name="Zhao L."/>
            <person name="Wei J.T."/>
            <person name="Ye R.Z."/>
            <person name="Que T.C."/>
            <person name="Du C.H."/>
            <person name="Zhou Y.H."/>
            <person name="Cheng J.X."/>
            <person name="Dai P.F."/>
            <person name="Guo W.B."/>
            <person name="Han X.H."/>
            <person name="Huang E.J."/>
            <person name="Li L.F."/>
            <person name="Wei W."/>
            <person name="Gao Y.C."/>
            <person name="Liu J.Z."/>
            <person name="Shao H.Z."/>
            <person name="Wang X."/>
            <person name="Wang C.C."/>
            <person name="Yang T.C."/>
            <person name="Huo Q.B."/>
            <person name="Li W."/>
            <person name="Chen H.Y."/>
            <person name="Chen S.E."/>
            <person name="Zhou L.G."/>
            <person name="Ni X.B."/>
            <person name="Tian J.H."/>
            <person name="Sheng Y."/>
            <person name="Liu T."/>
            <person name="Pan Y.S."/>
            <person name="Xia L.Y."/>
            <person name="Li J."/>
            <person name="Zhao F."/>
            <person name="Cao W.C."/>
        </authorList>
    </citation>
    <scope>NUCLEOTIDE SEQUENCE [LARGE SCALE GENOMIC DNA]</scope>
    <source>
        <strain evidence="1">Iper-2018</strain>
    </source>
</reference>
<comment type="caution">
    <text evidence="1">The sequence shown here is derived from an EMBL/GenBank/DDBJ whole genome shotgun (WGS) entry which is preliminary data.</text>
</comment>
<proteinExistence type="predicted"/>
<evidence type="ECO:0000313" key="2">
    <source>
        <dbReference type="Proteomes" id="UP000805193"/>
    </source>
</evidence>
<feature type="non-terminal residue" evidence="1">
    <location>
        <position position="148"/>
    </location>
</feature>
<dbReference type="Proteomes" id="UP000805193">
    <property type="component" value="Unassembled WGS sequence"/>
</dbReference>
<gene>
    <name evidence="1" type="ORF">HPB47_020878</name>
</gene>
<accession>A0AC60QE55</accession>
<feature type="non-terminal residue" evidence="1">
    <location>
        <position position="1"/>
    </location>
</feature>
<evidence type="ECO:0000313" key="1">
    <source>
        <dbReference type="EMBL" id="KAG0432382.1"/>
    </source>
</evidence>
<organism evidence="1 2">
    <name type="scientific">Ixodes persulcatus</name>
    <name type="common">Taiga tick</name>
    <dbReference type="NCBI Taxonomy" id="34615"/>
    <lineage>
        <taxon>Eukaryota</taxon>
        <taxon>Metazoa</taxon>
        <taxon>Ecdysozoa</taxon>
        <taxon>Arthropoda</taxon>
        <taxon>Chelicerata</taxon>
        <taxon>Arachnida</taxon>
        <taxon>Acari</taxon>
        <taxon>Parasitiformes</taxon>
        <taxon>Ixodida</taxon>
        <taxon>Ixodoidea</taxon>
        <taxon>Ixodidae</taxon>
        <taxon>Ixodinae</taxon>
        <taxon>Ixodes</taxon>
    </lineage>
</organism>